<name>A0A9W6NMT9_9ACTN</name>
<sequence length="174" mass="18346">MSRLINVCAVVLLLAAGCSDASQPTRPPVVVTTSVSTTGCADASFKDPTGVYCVVVPQGYKPVAPAAAADGVASDRWTGPGGFTFAIDSWDAGRPGHTLNDVKASFEQTRAGQHLLESATLAGAGRYERLHNPETNHYSMRSVVQIGGKVVECQAEYDTPLNPNDACKTLRSQH</sequence>
<evidence type="ECO:0008006" key="4">
    <source>
        <dbReference type="Google" id="ProtNLM"/>
    </source>
</evidence>
<evidence type="ECO:0000256" key="1">
    <source>
        <dbReference type="SAM" id="SignalP"/>
    </source>
</evidence>
<evidence type="ECO:0000313" key="2">
    <source>
        <dbReference type="EMBL" id="GLL02804.1"/>
    </source>
</evidence>
<keyword evidence="3" id="KW-1185">Reference proteome</keyword>
<dbReference type="PROSITE" id="PS51257">
    <property type="entry name" value="PROKAR_LIPOPROTEIN"/>
    <property type="match status" value="1"/>
</dbReference>
<reference evidence="2" key="1">
    <citation type="journal article" date="2014" name="Int. J. Syst. Evol. Microbiol.">
        <title>Complete genome sequence of Corynebacterium casei LMG S-19264T (=DSM 44701T), isolated from a smear-ripened cheese.</title>
        <authorList>
            <consortium name="US DOE Joint Genome Institute (JGI-PGF)"/>
            <person name="Walter F."/>
            <person name="Albersmeier A."/>
            <person name="Kalinowski J."/>
            <person name="Ruckert C."/>
        </authorList>
    </citation>
    <scope>NUCLEOTIDE SEQUENCE</scope>
    <source>
        <strain evidence="2">VKM Ac-1321</strain>
    </source>
</reference>
<comment type="caution">
    <text evidence="2">The sequence shown here is derived from an EMBL/GenBank/DDBJ whole genome shotgun (WGS) entry which is preliminary data.</text>
</comment>
<protein>
    <recommendedName>
        <fullName evidence="4">Lipoprotein</fullName>
    </recommendedName>
</protein>
<dbReference type="EMBL" id="BSFP01000026">
    <property type="protein sequence ID" value="GLL02804.1"/>
    <property type="molecule type" value="Genomic_DNA"/>
</dbReference>
<dbReference type="AlphaFoldDB" id="A0A9W6NMT9"/>
<organism evidence="2 3">
    <name type="scientific">Dactylosporangium matsuzakiense</name>
    <dbReference type="NCBI Taxonomy" id="53360"/>
    <lineage>
        <taxon>Bacteria</taxon>
        <taxon>Bacillati</taxon>
        <taxon>Actinomycetota</taxon>
        <taxon>Actinomycetes</taxon>
        <taxon>Micromonosporales</taxon>
        <taxon>Micromonosporaceae</taxon>
        <taxon>Dactylosporangium</taxon>
    </lineage>
</organism>
<keyword evidence="1" id="KW-0732">Signal</keyword>
<proteinExistence type="predicted"/>
<accession>A0A9W6NMT9</accession>
<dbReference type="Proteomes" id="UP001143480">
    <property type="component" value="Unassembled WGS sequence"/>
</dbReference>
<reference evidence="2" key="2">
    <citation type="submission" date="2023-01" db="EMBL/GenBank/DDBJ databases">
        <authorList>
            <person name="Sun Q."/>
            <person name="Evtushenko L."/>
        </authorList>
    </citation>
    <scope>NUCLEOTIDE SEQUENCE</scope>
    <source>
        <strain evidence="2">VKM Ac-1321</strain>
    </source>
</reference>
<gene>
    <name evidence="2" type="ORF">GCM10017581_045460</name>
</gene>
<evidence type="ECO:0000313" key="3">
    <source>
        <dbReference type="Proteomes" id="UP001143480"/>
    </source>
</evidence>
<feature type="chain" id="PRO_5040947765" description="Lipoprotein" evidence="1">
    <location>
        <begin position="22"/>
        <end position="174"/>
    </location>
</feature>
<feature type="signal peptide" evidence="1">
    <location>
        <begin position="1"/>
        <end position="21"/>
    </location>
</feature>